<feature type="compositionally biased region" description="Gly residues" evidence="2">
    <location>
        <begin position="51"/>
        <end position="61"/>
    </location>
</feature>
<dbReference type="GO" id="GO:0003676">
    <property type="term" value="F:nucleic acid binding"/>
    <property type="evidence" value="ECO:0007669"/>
    <property type="project" value="InterPro"/>
</dbReference>
<feature type="compositionally biased region" description="Polar residues" evidence="2">
    <location>
        <begin position="321"/>
        <end position="332"/>
    </location>
</feature>
<feature type="domain" description="CCHC-type" evidence="3">
    <location>
        <begin position="17"/>
        <end position="32"/>
    </location>
</feature>
<dbReference type="InterPro" id="IPR001878">
    <property type="entry name" value="Znf_CCHC"/>
</dbReference>
<dbReference type="SUPFAM" id="SSF57756">
    <property type="entry name" value="Retrovirus zinc finger-like domains"/>
    <property type="match status" value="1"/>
</dbReference>
<feature type="compositionally biased region" description="Pro residues" evidence="2">
    <location>
        <begin position="90"/>
        <end position="105"/>
    </location>
</feature>
<evidence type="ECO:0000256" key="1">
    <source>
        <dbReference type="PROSITE-ProRule" id="PRU00047"/>
    </source>
</evidence>
<dbReference type="AlphaFoldDB" id="A0AAD5RGI8"/>
<dbReference type="Gene3D" id="4.10.60.10">
    <property type="entry name" value="Zinc finger, CCHC-type"/>
    <property type="match status" value="1"/>
</dbReference>
<feature type="compositionally biased region" description="Low complexity" evidence="2">
    <location>
        <begin position="144"/>
        <end position="154"/>
    </location>
</feature>
<feature type="compositionally biased region" description="Pro residues" evidence="2">
    <location>
        <begin position="155"/>
        <end position="186"/>
    </location>
</feature>
<dbReference type="SMART" id="SM00343">
    <property type="entry name" value="ZnF_C2HC"/>
    <property type="match status" value="1"/>
</dbReference>
<comment type="caution">
    <text evidence="4">The sequence shown here is derived from an EMBL/GenBank/DDBJ whole genome shotgun (WGS) entry which is preliminary data.</text>
</comment>
<feature type="compositionally biased region" description="Polar residues" evidence="2">
    <location>
        <begin position="281"/>
        <end position="294"/>
    </location>
</feature>
<feature type="compositionally biased region" description="Polar residues" evidence="2">
    <location>
        <begin position="352"/>
        <end position="373"/>
    </location>
</feature>
<keyword evidence="1" id="KW-0863">Zinc-finger</keyword>
<feature type="compositionally biased region" description="Polar residues" evidence="2">
    <location>
        <begin position="481"/>
        <end position="495"/>
    </location>
</feature>
<protein>
    <recommendedName>
        <fullName evidence="3">CCHC-type domain-containing protein</fullName>
    </recommendedName>
</protein>
<feature type="compositionally biased region" description="Basic and acidic residues" evidence="2">
    <location>
        <begin position="406"/>
        <end position="430"/>
    </location>
</feature>
<reference evidence="4" key="1">
    <citation type="submission" date="2022-07" db="EMBL/GenBank/DDBJ databases">
        <title>Draft genome sequence of Zalerion maritima ATCC 34329, a (micro)plastics degrading marine fungus.</title>
        <authorList>
            <person name="Paco A."/>
            <person name="Goncalves M.F.M."/>
            <person name="Rocha-Santos T.A.P."/>
            <person name="Alves A."/>
        </authorList>
    </citation>
    <scope>NUCLEOTIDE SEQUENCE</scope>
    <source>
        <strain evidence="4">ATCC 34329</strain>
    </source>
</reference>
<dbReference type="PRINTS" id="PR01217">
    <property type="entry name" value="PRICHEXTENSN"/>
</dbReference>
<keyword evidence="5" id="KW-1185">Reference proteome</keyword>
<evidence type="ECO:0000256" key="2">
    <source>
        <dbReference type="SAM" id="MobiDB-lite"/>
    </source>
</evidence>
<dbReference type="InterPro" id="IPR036875">
    <property type="entry name" value="Znf_CCHC_sf"/>
</dbReference>
<evidence type="ECO:0000259" key="3">
    <source>
        <dbReference type="PROSITE" id="PS50158"/>
    </source>
</evidence>
<keyword evidence="1" id="KW-0862">Zinc</keyword>
<feature type="compositionally biased region" description="Basic residues" evidence="2">
    <location>
        <begin position="311"/>
        <end position="320"/>
    </location>
</feature>
<evidence type="ECO:0000313" key="4">
    <source>
        <dbReference type="EMBL" id="KAJ2893427.1"/>
    </source>
</evidence>
<sequence length="615" mass="64935">MAESTMHGQSSSEDASCYNCGQAGHWAIACPEPTRPVPAGVEAALASRQGTGQGTSPGGVQYGARKKGPGPVITRYGPPPGAYPSHQVQPPYPGPPPPNYPPFQPPLQYGGGPGYPPVGSPQYGPPGAQPYPPPNYYPPPGPPSYLYSGPSSGTPGPPGHHGPPVPPGMPPGPSGVAPPPPPPPPSHGSHMGVYPTPPGPGPSYSPPPPPPPYSTPPSLPQRPNTFPPPLPPSSSPGPYHQGPYGPRASHPPYPGPPGPPGPPPIPYGGSHGNKHGPRGSHLSSHNGSWNQKSQGPGLRDSHGHNQNRGQGKNHHNKKSNHGQSHPKTNYQGPPNLPRSNSSRSEAANAQSPKQPTPSKQTAAKGTKGQNGTPSRIPKGNPKPADLREHSRPLDNGEKRASKKRARGDDEARGRELHENKKPKKSSDVAMEKPTVSGPVITSNPQPIIEDTIERKLRELGVTGQPKPVETKPGFYPIYKPDQNTPNSDSTQTSIGHASPLNELPILRTRAPSPLPAKTGTITKSPQVFYKDSRKSPQHLSRRSISPAIPPRASTPFSDAGASDTSSLDPLEAELLGLANPSKKEDKRPKARKARPVDNAYRLVQQNMHLYFLSFD</sequence>
<dbReference type="Proteomes" id="UP001201980">
    <property type="component" value="Unassembled WGS sequence"/>
</dbReference>
<feature type="region of interest" description="Disordered" evidence="2">
    <location>
        <begin position="31"/>
        <end position="598"/>
    </location>
</feature>
<gene>
    <name evidence="4" type="ORF">MKZ38_008685</name>
</gene>
<dbReference type="PROSITE" id="PS50158">
    <property type="entry name" value="ZF_CCHC"/>
    <property type="match status" value="1"/>
</dbReference>
<feature type="compositionally biased region" description="Basic and acidic residues" evidence="2">
    <location>
        <begin position="384"/>
        <end position="399"/>
    </location>
</feature>
<feature type="compositionally biased region" description="Pro residues" evidence="2">
    <location>
        <begin position="195"/>
        <end position="235"/>
    </location>
</feature>
<name>A0AAD5RGI8_9PEZI</name>
<dbReference type="EMBL" id="JAKWBI020000606">
    <property type="protein sequence ID" value="KAJ2893427.1"/>
    <property type="molecule type" value="Genomic_DNA"/>
</dbReference>
<dbReference type="GO" id="GO:0008270">
    <property type="term" value="F:zinc ion binding"/>
    <property type="evidence" value="ECO:0007669"/>
    <property type="project" value="UniProtKB-KW"/>
</dbReference>
<accession>A0AAD5RGI8</accession>
<organism evidence="4 5">
    <name type="scientific">Zalerion maritima</name>
    <dbReference type="NCBI Taxonomy" id="339359"/>
    <lineage>
        <taxon>Eukaryota</taxon>
        <taxon>Fungi</taxon>
        <taxon>Dikarya</taxon>
        <taxon>Ascomycota</taxon>
        <taxon>Pezizomycotina</taxon>
        <taxon>Sordariomycetes</taxon>
        <taxon>Lulworthiomycetidae</taxon>
        <taxon>Lulworthiales</taxon>
        <taxon>Lulworthiaceae</taxon>
        <taxon>Zalerion</taxon>
    </lineage>
</organism>
<keyword evidence="1" id="KW-0479">Metal-binding</keyword>
<feature type="compositionally biased region" description="Pro residues" evidence="2">
    <location>
        <begin position="114"/>
        <end position="143"/>
    </location>
</feature>
<feature type="compositionally biased region" description="Pro residues" evidence="2">
    <location>
        <begin position="249"/>
        <end position="266"/>
    </location>
</feature>
<dbReference type="Pfam" id="PF00098">
    <property type="entry name" value="zf-CCHC"/>
    <property type="match status" value="1"/>
</dbReference>
<feature type="compositionally biased region" description="Low complexity" evidence="2">
    <location>
        <begin position="337"/>
        <end position="351"/>
    </location>
</feature>
<proteinExistence type="predicted"/>
<evidence type="ECO:0000313" key="5">
    <source>
        <dbReference type="Proteomes" id="UP001201980"/>
    </source>
</evidence>